<name>A0ABY3Y1Q5_9ACTN</name>
<dbReference type="Proteomes" id="UP001202244">
    <property type="component" value="Chromosome"/>
</dbReference>
<feature type="transmembrane region" description="Helical" evidence="2">
    <location>
        <begin position="94"/>
        <end position="117"/>
    </location>
</feature>
<organism evidence="3 4">
    <name type="scientific">Streptomyces tubbatahanensis</name>
    <dbReference type="NCBI Taxonomy" id="2923272"/>
    <lineage>
        <taxon>Bacteria</taxon>
        <taxon>Bacillati</taxon>
        <taxon>Actinomycetota</taxon>
        <taxon>Actinomycetes</taxon>
        <taxon>Kitasatosporales</taxon>
        <taxon>Streptomycetaceae</taxon>
        <taxon>Streptomyces</taxon>
    </lineage>
</organism>
<dbReference type="EMBL" id="CP093846">
    <property type="protein sequence ID" value="UNT00768.1"/>
    <property type="molecule type" value="Genomic_DNA"/>
</dbReference>
<keyword evidence="2" id="KW-1133">Transmembrane helix</keyword>
<evidence type="ECO:0000256" key="2">
    <source>
        <dbReference type="SAM" id="Phobius"/>
    </source>
</evidence>
<proteinExistence type="predicted"/>
<keyword evidence="2" id="KW-0812">Transmembrane</keyword>
<accession>A0ABY3Y1Q5</accession>
<evidence type="ECO:0000256" key="1">
    <source>
        <dbReference type="SAM" id="MobiDB-lite"/>
    </source>
</evidence>
<sequence length="204" mass="21440">MTTALLMAAGVVYVLVRRFVGEPVIAKDVFVVPLVLAGIGVHDLTTVGHWNAVDVVILVLGVVVGLGFGAWRGTSTTLEPRHGVLHQRYTRRTLGIWLVSLAAGGALTLTGRILGMHEETRPVMLSIGLGMLGEAVTLGARALATGLPFAPSPDGRGASPQPAGPTPDAAARQACDRSPAHSPTFTEAVRRLRDDAAGHHRWRG</sequence>
<gene>
    <name evidence="3" type="ORF">MMF93_33000</name>
</gene>
<evidence type="ECO:0000313" key="3">
    <source>
        <dbReference type="EMBL" id="UNT00768.1"/>
    </source>
</evidence>
<keyword evidence="2" id="KW-0472">Membrane</keyword>
<keyword evidence="4" id="KW-1185">Reference proteome</keyword>
<evidence type="ECO:0000313" key="4">
    <source>
        <dbReference type="Proteomes" id="UP001202244"/>
    </source>
</evidence>
<protein>
    <submittedName>
        <fullName evidence="3">DUF1453 domain-containing protein</fullName>
    </submittedName>
</protein>
<dbReference type="RefSeq" id="WP_242757052.1">
    <property type="nucleotide sequence ID" value="NZ_CP093846.1"/>
</dbReference>
<reference evidence="3 4" key="1">
    <citation type="journal article" date="2023" name="Microbiol. Spectr.">
        <title>Synergy between Genome Mining, Metabolomics, and Bioinformatics Uncovers Antibacterial Chlorinated Carbazole Alkaloids and Their Biosynthetic Gene Cluster from Streptomyces tubbatahanensis sp. nov., a Novel Actinomycete Isolated from Sulu Sea, Philippines.</title>
        <authorList>
            <person name="Tenebro C.P."/>
            <person name="Trono D.J.V.L."/>
            <person name="Balida L.A.P."/>
            <person name="Bayog L.K.A."/>
            <person name="Bruna J.R."/>
            <person name="Sabido E.M."/>
            <person name="Caspe D.P.C."/>
            <person name="de Los Santos E.L.C."/>
            <person name="Saludes J.P."/>
            <person name="Dalisay D.S."/>
        </authorList>
    </citation>
    <scope>NUCLEOTIDE SEQUENCE [LARGE SCALE GENOMIC DNA]</scope>
    <source>
        <strain evidence="3 4">DSD3025</strain>
    </source>
</reference>
<feature type="transmembrane region" description="Helical" evidence="2">
    <location>
        <begin position="50"/>
        <end position="73"/>
    </location>
</feature>
<feature type="region of interest" description="Disordered" evidence="1">
    <location>
        <begin position="149"/>
        <end position="187"/>
    </location>
</feature>